<dbReference type="AlphaFoldDB" id="A0A9D5D6Q2"/>
<dbReference type="OrthoDB" id="153872at2759"/>
<keyword evidence="2 3" id="KW-0539">Nucleus</keyword>
<reference evidence="6" key="1">
    <citation type="submission" date="2021-03" db="EMBL/GenBank/DDBJ databases">
        <authorList>
            <person name="Li Z."/>
            <person name="Yang C."/>
        </authorList>
    </citation>
    <scope>NUCLEOTIDE SEQUENCE</scope>
    <source>
        <strain evidence="6">Dzin_1.0</strain>
        <tissue evidence="6">Leaf</tissue>
    </source>
</reference>
<protein>
    <recommendedName>
        <fullName evidence="5">CCT domain-containing protein</fullName>
    </recommendedName>
</protein>
<feature type="compositionally biased region" description="Basic and acidic residues" evidence="4">
    <location>
        <begin position="296"/>
        <end position="306"/>
    </location>
</feature>
<dbReference type="GO" id="GO:0009909">
    <property type="term" value="P:regulation of flower development"/>
    <property type="evidence" value="ECO:0007669"/>
    <property type="project" value="InterPro"/>
</dbReference>
<evidence type="ECO:0000313" key="7">
    <source>
        <dbReference type="Proteomes" id="UP001085076"/>
    </source>
</evidence>
<evidence type="ECO:0000256" key="4">
    <source>
        <dbReference type="SAM" id="MobiDB-lite"/>
    </source>
</evidence>
<dbReference type="GO" id="GO:0003700">
    <property type="term" value="F:DNA-binding transcription factor activity"/>
    <property type="evidence" value="ECO:0007669"/>
    <property type="project" value="TreeGrafter"/>
</dbReference>
<dbReference type="PANTHER" id="PTHR31319:SF71">
    <property type="entry name" value="CCT MOTIF FAMILY PROTEIN"/>
    <property type="match status" value="1"/>
</dbReference>
<proteinExistence type="predicted"/>
<dbReference type="Pfam" id="PF06203">
    <property type="entry name" value="CCT"/>
    <property type="match status" value="1"/>
</dbReference>
<keyword evidence="7" id="KW-1185">Reference proteome</keyword>
<evidence type="ECO:0000256" key="3">
    <source>
        <dbReference type="PROSITE-ProRule" id="PRU00357"/>
    </source>
</evidence>
<dbReference type="InterPro" id="IPR010402">
    <property type="entry name" value="CCT_domain"/>
</dbReference>
<dbReference type="Proteomes" id="UP001085076">
    <property type="component" value="Miscellaneous, Linkage group lg01"/>
</dbReference>
<dbReference type="EMBL" id="JAGGNH010000001">
    <property type="protein sequence ID" value="KAJ0986111.1"/>
    <property type="molecule type" value="Genomic_DNA"/>
</dbReference>
<accession>A0A9D5D6Q2</accession>
<comment type="subcellular location">
    <subcellularLocation>
        <location evidence="1 3">Nucleus</location>
    </subcellularLocation>
</comment>
<feature type="region of interest" description="Disordered" evidence="4">
    <location>
        <begin position="286"/>
        <end position="306"/>
    </location>
</feature>
<evidence type="ECO:0000256" key="1">
    <source>
        <dbReference type="ARBA" id="ARBA00004123"/>
    </source>
</evidence>
<dbReference type="InterPro" id="IPR045281">
    <property type="entry name" value="CONSTANS-like"/>
</dbReference>
<evidence type="ECO:0000259" key="5">
    <source>
        <dbReference type="PROSITE" id="PS51017"/>
    </source>
</evidence>
<dbReference type="GO" id="GO:0005634">
    <property type="term" value="C:nucleus"/>
    <property type="evidence" value="ECO:0007669"/>
    <property type="project" value="UniProtKB-SubCell"/>
</dbReference>
<feature type="domain" description="CCT" evidence="5">
    <location>
        <begin position="256"/>
        <end position="298"/>
    </location>
</feature>
<sequence length="306" mass="33565">MYADAGLLLPLSQGNYFQELPASHHHLLSVPDDDFLSSFQSILPSHDTPHMGIFAQSPTVMEYDLGGEGDLFKAPEPIMGEAVFGVDDPVISGMSMISFGEEVMNAGTIKVADMESIQNDHLSDFIYECKNELFLAKSAVGDAIAAELPDHVVKVPQVAQGGEDPPVKRTRIVAEGPMQKSVSAECLSSMDWISGCGARLNFLGFQGLDFGAAFGMRRAYSEGDIQTLGSNQSSGGSSTSIVHTPYLERQVTMGERREKLFRFWEKKSRRNFGRKIKYACRKALADSQPRVRGRFAKTEDSEVSKP</sequence>
<name>A0A9D5D6Q2_9LILI</name>
<comment type="caution">
    <text evidence="6">The sequence shown here is derived from an EMBL/GenBank/DDBJ whole genome shotgun (WGS) entry which is preliminary data.</text>
</comment>
<evidence type="ECO:0000256" key="2">
    <source>
        <dbReference type="ARBA" id="ARBA00023242"/>
    </source>
</evidence>
<dbReference type="PROSITE" id="PS51017">
    <property type="entry name" value="CCT"/>
    <property type="match status" value="1"/>
</dbReference>
<organism evidence="6 7">
    <name type="scientific">Dioscorea zingiberensis</name>
    <dbReference type="NCBI Taxonomy" id="325984"/>
    <lineage>
        <taxon>Eukaryota</taxon>
        <taxon>Viridiplantae</taxon>
        <taxon>Streptophyta</taxon>
        <taxon>Embryophyta</taxon>
        <taxon>Tracheophyta</taxon>
        <taxon>Spermatophyta</taxon>
        <taxon>Magnoliopsida</taxon>
        <taxon>Liliopsida</taxon>
        <taxon>Dioscoreales</taxon>
        <taxon>Dioscoreaceae</taxon>
        <taxon>Dioscorea</taxon>
    </lineage>
</organism>
<dbReference type="PANTHER" id="PTHR31319">
    <property type="entry name" value="ZINC FINGER PROTEIN CONSTANS-LIKE 4"/>
    <property type="match status" value="1"/>
</dbReference>
<reference evidence="6" key="2">
    <citation type="journal article" date="2022" name="Hortic Res">
        <title>The genome of Dioscorea zingiberensis sheds light on the biosynthesis, origin and evolution of the medicinally important diosgenin saponins.</title>
        <authorList>
            <person name="Li Y."/>
            <person name="Tan C."/>
            <person name="Li Z."/>
            <person name="Guo J."/>
            <person name="Li S."/>
            <person name="Chen X."/>
            <person name="Wang C."/>
            <person name="Dai X."/>
            <person name="Yang H."/>
            <person name="Song W."/>
            <person name="Hou L."/>
            <person name="Xu J."/>
            <person name="Tong Z."/>
            <person name="Xu A."/>
            <person name="Yuan X."/>
            <person name="Wang W."/>
            <person name="Yang Q."/>
            <person name="Chen L."/>
            <person name="Sun Z."/>
            <person name="Wang K."/>
            <person name="Pan B."/>
            <person name="Chen J."/>
            <person name="Bao Y."/>
            <person name="Liu F."/>
            <person name="Qi X."/>
            <person name="Gang D.R."/>
            <person name="Wen J."/>
            <person name="Li J."/>
        </authorList>
    </citation>
    <scope>NUCLEOTIDE SEQUENCE</scope>
    <source>
        <strain evidence="6">Dzin_1.0</strain>
    </source>
</reference>
<gene>
    <name evidence="6" type="ORF">J5N97_004467</name>
</gene>
<evidence type="ECO:0000313" key="6">
    <source>
        <dbReference type="EMBL" id="KAJ0986111.1"/>
    </source>
</evidence>